<keyword evidence="1" id="KW-0732">Signal</keyword>
<gene>
    <name evidence="2" type="ORF">EDB95_2586</name>
</gene>
<evidence type="ECO:0000313" key="2">
    <source>
        <dbReference type="EMBL" id="TDX01546.1"/>
    </source>
</evidence>
<accession>A0A4R8DUE8</accession>
<evidence type="ECO:0000313" key="3">
    <source>
        <dbReference type="Proteomes" id="UP000294498"/>
    </source>
</evidence>
<organism evidence="2 3">
    <name type="scientific">Dinghuibacter silviterrae</name>
    <dbReference type="NCBI Taxonomy" id="1539049"/>
    <lineage>
        <taxon>Bacteria</taxon>
        <taxon>Pseudomonadati</taxon>
        <taxon>Bacteroidota</taxon>
        <taxon>Chitinophagia</taxon>
        <taxon>Chitinophagales</taxon>
        <taxon>Chitinophagaceae</taxon>
        <taxon>Dinghuibacter</taxon>
    </lineage>
</organism>
<keyword evidence="3" id="KW-1185">Reference proteome</keyword>
<dbReference type="Proteomes" id="UP000294498">
    <property type="component" value="Unassembled WGS sequence"/>
</dbReference>
<dbReference type="EMBL" id="SODV01000001">
    <property type="protein sequence ID" value="TDX01546.1"/>
    <property type="molecule type" value="Genomic_DNA"/>
</dbReference>
<proteinExistence type="predicted"/>
<evidence type="ECO:0000256" key="1">
    <source>
        <dbReference type="SAM" id="SignalP"/>
    </source>
</evidence>
<comment type="caution">
    <text evidence="2">The sequence shown here is derived from an EMBL/GenBank/DDBJ whole genome shotgun (WGS) entry which is preliminary data.</text>
</comment>
<feature type="chain" id="PRO_5020197300" evidence="1">
    <location>
        <begin position="22"/>
        <end position="84"/>
    </location>
</feature>
<protein>
    <submittedName>
        <fullName evidence="2">Uncharacterized protein</fullName>
    </submittedName>
</protein>
<sequence length="84" mass="9027">MKKIFLCLVFAGAFSTVMGEAALPVRETWIPDDAFKTITGTYGAQGLYDITMIKGRDGETGYVIRLIKDGKMSTVMTNASGAAI</sequence>
<name>A0A4R8DUE8_9BACT</name>
<dbReference type="OrthoDB" id="681072at2"/>
<dbReference type="RefSeq" id="WP_133994176.1">
    <property type="nucleotide sequence ID" value="NZ_SODV01000001.1"/>
</dbReference>
<reference evidence="2 3" key="1">
    <citation type="submission" date="2019-03" db="EMBL/GenBank/DDBJ databases">
        <title>Genomic Encyclopedia of Type Strains, Phase IV (KMG-IV): sequencing the most valuable type-strain genomes for metagenomic binning, comparative biology and taxonomic classification.</title>
        <authorList>
            <person name="Goeker M."/>
        </authorList>
    </citation>
    <scope>NUCLEOTIDE SEQUENCE [LARGE SCALE GENOMIC DNA]</scope>
    <source>
        <strain evidence="2 3">DSM 100059</strain>
    </source>
</reference>
<feature type="signal peptide" evidence="1">
    <location>
        <begin position="1"/>
        <end position="21"/>
    </location>
</feature>
<dbReference type="AlphaFoldDB" id="A0A4R8DUE8"/>